<feature type="domain" description="F-box" evidence="1">
    <location>
        <begin position="11"/>
        <end position="51"/>
    </location>
</feature>
<protein>
    <recommendedName>
        <fullName evidence="1">F-box domain-containing protein</fullName>
    </recommendedName>
</protein>
<dbReference type="InterPro" id="IPR036047">
    <property type="entry name" value="F-box-like_dom_sf"/>
</dbReference>
<sequence length="564" mass="65689">MASKIFMGNMPELMEKILNNLENEIRSLYSCALVSRHWCEMSIPIIWRDPFSFQVFKPMFISIYISSFEDPEDDVKSILKEYGININFQKPLFHYVRFLEILNLGCLNYGVDCWISSHLQDEEQDIEQLKFHVANLLLKIFIKDGVTLSELELNSLNDFIEIKPEIFYLLEQNINFFSRIHVLSISLTALKELKYDYNFEFIYESYCKVLVKILKILARSVTKITNMRVALYDSDYLPQLCHELAFIIKSQEHLKYFKLACKLDRRPWELYGIVLALKSQKETLEGIMIEGCACSTEFEALRDCENLKAIRIYHCSNTIFTTFNSKISILEVDTSGLYNASGLVQILEKSGSSLQRFKLNDENSYFNDEDDEDNYSMFKFNKKGSLIKSQSLLLETLMTSCPNIVYLSILGIVKYSTHILKLLSSLQKLQFLTISWNDEFDDESESEEKEKKMKACAKQFAEILPPTLQYLDLSKLYLDSHVNILLDHCDAPLKKLSINLPSHNEGETINAIIRFCIRKKTPNFVSVNERGGWRNIKNFEKDLERYVKVVSYYSFVVSCSHLSY</sequence>
<dbReference type="Proteomes" id="UP000266673">
    <property type="component" value="Unassembled WGS sequence"/>
</dbReference>
<gene>
    <name evidence="2" type="ORF">C2G38_2162165</name>
</gene>
<dbReference type="Gene3D" id="3.80.10.10">
    <property type="entry name" value="Ribonuclease Inhibitor"/>
    <property type="match status" value="1"/>
</dbReference>
<dbReference type="Pfam" id="PF12937">
    <property type="entry name" value="F-box-like"/>
    <property type="match status" value="1"/>
</dbReference>
<proteinExistence type="predicted"/>
<evidence type="ECO:0000259" key="1">
    <source>
        <dbReference type="Pfam" id="PF12937"/>
    </source>
</evidence>
<dbReference type="OrthoDB" id="10334914at2759"/>
<dbReference type="AlphaFoldDB" id="A0A397W6C9"/>
<accession>A0A397W6C9</accession>
<keyword evidence="3" id="KW-1185">Reference proteome</keyword>
<comment type="caution">
    <text evidence="2">The sequence shown here is derived from an EMBL/GenBank/DDBJ whole genome shotgun (WGS) entry which is preliminary data.</text>
</comment>
<dbReference type="InterPro" id="IPR032675">
    <property type="entry name" value="LRR_dom_sf"/>
</dbReference>
<organism evidence="2 3">
    <name type="scientific">Gigaspora rosea</name>
    <dbReference type="NCBI Taxonomy" id="44941"/>
    <lineage>
        <taxon>Eukaryota</taxon>
        <taxon>Fungi</taxon>
        <taxon>Fungi incertae sedis</taxon>
        <taxon>Mucoromycota</taxon>
        <taxon>Glomeromycotina</taxon>
        <taxon>Glomeromycetes</taxon>
        <taxon>Diversisporales</taxon>
        <taxon>Gigasporaceae</taxon>
        <taxon>Gigaspora</taxon>
    </lineage>
</organism>
<evidence type="ECO:0000313" key="2">
    <source>
        <dbReference type="EMBL" id="RIB26886.1"/>
    </source>
</evidence>
<name>A0A397W6C9_9GLOM</name>
<reference evidence="2 3" key="1">
    <citation type="submission" date="2018-06" db="EMBL/GenBank/DDBJ databases">
        <title>Comparative genomics reveals the genomic features of Rhizophagus irregularis, R. cerebriforme, R. diaphanum and Gigaspora rosea, and their symbiotic lifestyle signature.</title>
        <authorList>
            <person name="Morin E."/>
            <person name="San Clemente H."/>
            <person name="Chen E.C.H."/>
            <person name="De La Providencia I."/>
            <person name="Hainaut M."/>
            <person name="Kuo A."/>
            <person name="Kohler A."/>
            <person name="Murat C."/>
            <person name="Tang N."/>
            <person name="Roy S."/>
            <person name="Loubradou J."/>
            <person name="Henrissat B."/>
            <person name="Grigoriev I.V."/>
            <person name="Corradi N."/>
            <person name="Roux C."/>
            <person name="Martin F.M."/>
        </authorList>
    </citation>
    <scope>NUCLEOTIDE SEQUENCE [LARGE SCALE GENOMIC DNA]</scope>
    <source>
        <strain evidence="2 3">DAOM 194757</strain>
    </source>
</reference>
<evidence type="ECO:0000313" key="3">
    <source>
        <dbReference type="Proteomes" id="UP000266673"/>
    </source>
</evidence>
<dbReference type="SUPFAM" id="SSF81383">
    <property type="entry name" value="F-box domain"/>
    <property type="match status" value="1"/>
</dbReference>
<dbReference type="InterPro" id="IPR001810">
    <property type="entry name" value="F-box_dom"/>
</dbReference>
<dbReference type="EMBL" id="QKWP01000119">
    <property type="protein sequence ID" value="RIB26886.1"/>
    <property type="molecule type" value="Genomic_DNA"/>
</dbReference>